<proteinExistence type="predicted"/>
<keyword evidence="2" id="KW-1185">Reference proteome</keyword>
<evidence type="ECO:0000313" key="2">
    <source>
        <dbReference type="Proteomes" id="UP001151699"/>
    </source>
</evidence>
<protein>
    <submittedName>
        <fullName evidence="1">Uncharacterized protein</fullName>
    </submittedName>
</protein>
<dbReference type="EMBL" id="WJQU01000001">
    <property type="protein sequence ID" value="KAJ6648714.1"/>
    <property type="molecule type" value="Genomic_DNA"/>
</dbReference>
<organism evidence="1 2">
    <name type="scientific">Pseudolycoriella hygida</name>
    <dbReference type="NCBI Taxonomy" id="35572"/>
    <lineage>
        <taxon>Eukaryota</taxon>
        <taxon>Metazoa</taxon>
        <taxon>Ecdysozoa</taxon>
        <taxon>Arthropoda</taxon>
        <taxon>Hexapoda</taxon>
        <taxon>Insecta</taxon>
        <taxon>Pterygota</taxon>
        <taxon>Neoptera</taxon>
        <taxon>Endopterygota</taxon>
        <taxon>Diptera</taxon>
        <taxon>Nematocera</taxon>
        <taxon>Sciaroidea</taxon>
        <taxon>Sciaridae</taxon>
        <taxon>Pseudolycoriella</taxon>
    </lineage>
</organism>
<reference evidence="1" key="1">
    <citation type="submission" date="2022-07" db="EMBL/GenBank/DDBJ databases">
        <authorList>
            <person name="Trinca V."/>
            <person name="Uliana J.V.C."/>
            <person name="Torres T.T."/>
            <person name="Ward R.J."/>
            <person name="Monesi N."/>
        </authorList>
    </citation>
    <scope>NUCLEOTIDE SEQUENCE</scope>
    <source>
        <strain evidence="1">HSMRA1968</strain>
        <tissue evidence="1">Whole embryos</tissue>
    </source>
</reference>
<accession>A0A9Q0S7Y4</accession>
<name>A0A9Q0S7Y4_9DIPT</name>
<gene>
    <name evidence="1" type="ORF">Bhyg_03945</name>
</gene>
<evidence type="ECO:0000313" key="1">
    <source>
        <dbReference type="EMBL" id="KAJ6648714.1"/>
    </source>
</evidence>
<sequence>MDWNLFAFNFCYVDFFQIEFTFSQNEKKFIHLGHPSKRMEFILITHAFESLKSKAKNLLINPQRRQKDPPECYSLVADSPVVQPPLTDYCLQQIDVAVAEISSQLEVPTLLGKYGSKEVDCGQKSLQVKSFIDWKSTGLHFDLTKSPVSFSRLRSAFRCQSEFCNVLLSPGCDAEIIEFQKLPWCELCHPSSNYSVHSNMKKNLVQFMQDTE</sequence>
<dbReference type="AlphaFoldDB" id="A0A9Q0S7Y4"/>
<comment type="caution">
    <text evidence="1">The sequence shown here is derived from an EMBL/GenBank/DDBJ whole genome shotgun (WGS) entry which is preliminary data.</text>
</comment>
<dbReference type="Proteomes" id="UP001151699">
    <property type="component" value="Chromosome A"/>
</dbReference>